<dbReference type="Gene3D" id="1.25.40.10">
    <property type="entry name" value="Tetratricopeptide repeat domain"/>
    <property type="match status" value="1"/>
</dbReference>
<sequence length="653" mass="71905">MSDVQPSSPSQASSSGGSALSWENVSLSPLEVLALQYESELQELEDAFVPVKQNKHGVDMDPSSGKASGRITISALSVHGIGESVAQHPMLGSGDAQPQLFVSSSITPASACEKSTKKHLRTSLAQLQDGAVQWKENIAYEGAKTQQFTIKFAVNCSAGVIADVTLGEAELTSASLLDQRVHEQSIQLRSATVASSTSTSVVGTLRFVISFEYNAKARHEDRIAALKQKKRQNDEYIEAFRKNAAAINASEKHPAAFGSHAARAELHVPGNRFRIDAYHPAAVSRTPIPDKSRVVTPFGRGVVVSFRSETKMYVVQLDKDPSAKKGNLAYIRAEDVAEEPNEPHLKMYMKVSTPYGDGEVVEIRPQDDVIVVKTAFANMYMHRKDVKLPEKSIDQMSNKDFIEEAVTLTEKGNEQFRANELEEAIFSYLRALAFLQRVDQDMATHKDKATILQTMIRCHLNIGTCKLKMDAFIDAEIACTNALSILTVLAENRQGNVVTWMGRLGLSDHVMFEEWPSKARFRRAKACMKLGKYVDAKNDLAIAVRLNPKDKACRTLLDQVSKLINKQKSEEKKAWGGIFENAPPAEAPARKNTEDFSIFTRKSKEQREKEKLKAVRADSQDPWYLSTKALAAASLVTAGVAALAMVAMKSQKS</sequence>
<gene>
    <name evidence="6" type="ORF">P43SY_005438</name>
</gene>
<dbReference type="SUPFAM" id="SSF48452">
    <property type="entry name" value="TPR-like"/>
    <property type="match status" value="1"/>
</dbReference>
<evidence type="ECO:0000256" key="2">
    <source>
        <dbReference type="ARBA" id="ARBA00013194"/>
    </source>
</evidence>
<keyword evidence="3" id="KW-0697">Rotamase</keyword>
<dbReference type="SMART" id="SM00028">
    <property type="entry name" value="TPR"/>
    <property type="match status" value="3"/>
</dbReference>
<accession>A0AAD5LJD4</accession>
<comment type="caution">
    <text evidence="6">The sequence shown here is derived from an EMBL/GenBank/DDBJ whole genome shotgun (WGS) entry which is preliminary data.</text>
</comment>
<dbReference type="Proteomes" id="UP001209570">
    <property type="component" value="Unassembled WGS sequence"/>
</dbReference>
<proteinExistence type="predicted"/>
<evidence type="ECO:0000256" key="5">
    <source>
        <dbReference type="SAM" id="MobiDB-lite"/>
    </source>
</evidence>
<dbReference type="InterPro" id="IPR019734">
    <property type="entry name" value="TPR_rpt"/>
</dbReference>
<evidence type="ECO:0000313" key="6">
    <source>
        <dbReference type="EMBL" id="KAJ0400665.1"/>
    </source>
</evidence>
<name>A0AAD5LJD4_PYTIN</name>
<dbReference type="InterPro" id="IPR050754">
    <property type="entry name" value="FKBP4/5/8-like"/>
</dbReference>
<evidence type="ECO:0000313" key="7">
    <source>
        <dbReference type="Proteomes" id="UP001209570"/>
    </source>
</evidence>
<dbReference type="AlphaFoldDB" id="A0AAD5LJD4"/>
<protein>
    <recommendedName>
        <fullName evidence="2">peptidylprolyl isomerase</fullName>
        <ecNumber evidence="2">5.2.1.8</ecNumber>
    </recommendedName>
</protein>
<evidence type="ECO:0000256" key="3">
    <source>
        <dbReference type="ARBA" id="ARBA00023110"/>
    </source>
</evidence>
<organism evidence="6 7">
    <name type="scientific">Pythium insidiosum</name>
    <name type="common">Pythiosis disease agent</name>
    <dbReference type="NCBI Taxonomy" id="114742"/>
    <lineage>
        <taxon>Eukaryota</taxon>
        <taxon>Sar</taxon>
        <taxon>Stramenopiles</taxon>
        <taxon>Oomycota</taxon>
        <taxon>Peronosporomycetes</taxon>
        <taxon>Pythiales</taxon>
        <taxon>Pythiaceae</taxon>
        <taxon>Pythium</taxon>
    </lineage>
</organism>
<reference evidence="6" key="1">
    <citation type="submission" date="2021-12" db="EMBL/GenBank/DDBJ databases">
        <title>Prjna785345.</title>
        <authorList>
            <person name="Rujirawat T."/>
            <person name="Krajaejun T."/>
        </authorList>
    </citation>
    <scope>NUCLEOTIDE SEQUENCE</scope>
    <source>
        <strain evidence="6">Pi057C3</strain>
    </source>
</reference>
<dbReference type="EC" id="5.2.1.8" evidence="2"/>
<dbReference type="GO" id="GO:0003755">
    <property type="term" value="F:peptidyl-prolyl cis-trans isomerase activity"/>
    <property type="evidence" value="ECO:0007669"/>
    <property type="project" value="UniProtKB-EC"/>
</dbReference>
<feature type="region of interest" description="Disordered" evidence="5">
    <location>
        <begin position="1"/>
        <end position="20"/>
    </location>
</feature>
<feature type="compositionally biased region" description="Low complexity" evidence="5">
    <location>
        <begin position="1"/>
        <end position="19"/>
    </location>
</feature>
<evidence type="ECO:0000256" key="4">
    <source>
        <dbReference type="ARBA" id="ARBA00023235"/>
    </source>
</evidence>
<keyword evidence="7" id="KW-1185">Reference proteome</keyword>
<dbReference type="InterPro" id="IPR011990">
    <property type="entry name" value="TPR-like_helical_dom_sf"/>
</dbReference>
<comment type="catalytic activity">
    <reaction evidence="1">
        <text>[protein]-peptidylproline (omega=180) = [protein]-peptidylproline (omega=0)</text>
        <dbReference type="Rhea" id="RHEA:16237"/>
        <dbReference type="Rhea" id="RHEA-COMP:10747"/>
        <dbReference type="Rhea" id="RHEA-COMP:10748"/>
        <dbReference type="ChEBI" id="CHEBI:83833"/>
        <dbReference type="ChEBI" id="CHEBI:83834"/>
        <dbReference type="EC" id="5.2.1.8"/>
    </reaction>
</comment>
<dbReference type="PANTHER" id="PTHR46512:SF9">
    <property type="entry name" value="PEPTIDYLPROLYL ISOMERASE"/>
    <property type="match status" value="1"/>
</dbReference>
<dbReference type="EMBL" id="JAKCXM010000149">
    <property type="protein sequence ID" value="KAJ0400665.1"/>
    <property type="molecule type" value="Genomic_DNA"/>
</dbReference>
<dbReference type="PANTHER" id="PTHR46512">
    <property type="entry name" value="PEPTIDYLPROLYL ISOMERASE"/>
    <property type="match status" value="1"/>
</dbReference>
<evidence type="ECO:0000256" key="1">
    <source>
        <dbReference type="ARBA" id="ARBA00000971"/>
    </source>
</evidence>
<keyword evidence="4" id="KW-0413">Isomerase</keyword>